<comment type="caution">
    <text evidence="1">The sequence shown here is derived from an EMBL/GenBank/DDBJ whole genome shotgun (WGS) entry which is preliminary data.</text>
</comment>
<gene>
    <name evidence="1" type="ORF">QQF64_010523</name>
</gene>
<accession>A0ABR3M6V8</accession>
<dbReference type="Proteomes" id="UP001558613">
    <property type="component" value="Unassembled WGS sequence"/>
</dbReference>
<protein>
    <submittedName>
        <fullName evidence="1">Uncharacterized protein</fullName>
    </submittedName>
</protein>
<proteinExistence type="predicted"/>
<sequence>MWPKFSPERSPKAVRILFAIPRHLRSGRNRRDQKLDRWEKFGLIIPHSPELNERTLGCWRGETGCLMMIYSFVCPRKKTKPHVPLVLNAGPRWLLDVTWQGTDDNKNNCVVYSKGKRTLYLPRAKHASTAHFRYLHLFPFFPSDPFVCVQLMLRDVWCGFGYIY</sequence>
<organism evidence="1 2">
    <name type="scientific">Cirrhinus molitorella</name>
    <name type="common">mud carp</name>
    <dbReference type="NCBI Taxonomy" id="172907"/>
    <lineage>
        <taxon>Eukaryota</taxon>
        <taxon>Metazoa</taxon>
        <taxon>Chordata</taxon>
        <taxon>Craniata</taxon>
        <taxon>Vertebrata</taxon>
        <taxon>Euteleostomi</taxon>
        <taxon>Actinopterygii</taxon>
        <taxon>Neopterygii</taxon>
        <taxon>Teleostei</taxon>
        <taxon>Ostariophysi</taxon>
        <taxon>Cypriniformes</taxon>
        <taxon>Cyprinidae</taxon>
        <taxon>Labeoninae</taxon>
        <taxon>Labeonini</taxon>
        <taxon>Cirrhinus</taxon>
    </lineage>
</organism>
<reference evidence="1 2" key="1">
    <citation type="submission" date="2023-09" db="EMBL/GenBank/DDBJ databases">
        <authorList>
            <person name="Wang M."/>
        </authorList>
    </citation>
    <scope>NUCLEOTIDE SEQUENCE [LARGE SCALE GENOMIC DNA]</scope>
    <source>
        <strain evidence="1">GT-2023</strain>
        <tissue evidence="1">Liver</tissue>
    </source>
</reference>
<evidence type="ECO:0000313" key="2">
    <source>
        <dbReference type="Proteomes" id="UP001558613"/>
    </source>
</evidence>
<name>A0ABR3M6V8_9TELE</name>
<evidence type="ECO:0000313" key="1">
    <source>
        <dbReference type="EMBL" id="KAL1259946.1"/>
    </source>
</evidence>
<keyword evidence="2" id="KW-1185">Reference proteome</keyword>
<dbReference type="EMBL" id="JAYMGO010000016">
    <property type="protein sequence ID" value="KAL1259946.1"/>
    <property type="molecule type" value="Genomic_DNA"/>
</dbReference>